<comment type="caution">
    <text evidence="4">The sequence shown here is derived from an EMBL/GenBank/DDBJ whole genome shotgun (WGS) entry which is preliminary data.</text>
</comment>
<feature type="region of interest" description="Disordered" evidence="2">
    <location>
        <begin position="127"/>
        <end position="252"/>
    </location>
</feature>
<proteinExistence type="predicted"/>
<dbReference type="EMBL" id="JARKIK010000040">
    <property type="protein sequence ID" value="KAK8738139.1"/>
    <property type="molecule type" value="Genomic_DNA"/>
</dbReference>
<evidence type="ECO:0000259" key="3">
    <source>
        <dbReference type="PROSITE" id="PS50106"/>
    </source>
</evidence>
<dbReference type="Pfam" id="PF00595">
    <property type="entry name" value="PDZ"/>
    <property type="match status" value="1"/>
</dbReference>
<reference evidence="4 5" key="1">
    <citation type="journal article" date="2024" name="BMC Genomics">
        <title>Genome assembly of redclaw crayfish (Cherax quadricarinatus) provides insights into its immune adaptation and hypoxia tolerance.</title>
        <authorList>
            <person name="Liu Z."/>
            <person name="Zheng J."/>
            <person name="Li H."/>
            <person name="Fang K."/>
            <person name="Wang S."/>
            <person name="He J."/>
            <person name="Zhou D."/>
            <person name="Weng S."/>
            <person name="Chi M."/>
            <person name="Gu Z."/>
            <person name="He J."/>
            <person name="Li F."/>
            <person name="Wang M."/>
        </authorList>
    </citation>
    <scope>NUCLEOTIDE SEQUENCE [LARGE SCALE GENOMIC DNA]</scope>
    <source>
        <strain evidence="4">ZL_2023a</strain>
    </source>
</reference>
<dbReference type="PANTHER" id="PTHR14191:SF28">
    <property type="entry name" value="GH04176P-RELATED"/>
    <property type="match status" value="1"/>
</dbReference>
<feature type="compositionally biased region" description="Pro residues" evidence="2">
    <location>
        <begin position="197"/>
        <end position="210"/>
    </location>
</feature>
<dbReference type="CDD" id="cd06768">
    <property type="entry name" value="PDZ_NHERF-like"/>
    <property type="match status" value="1"/>
</dbReference>
<feature type="compositionally biased region" description="Low complexity" evidence="2">
    <location>
        <begin position="172"/>
        <end position="196"/>
    </location>
</feature>
<dbReference type="Gene3D" id="2.30.42.10">
    <property type="match status" value="1"/>
</dbReference>
<name>A0AAW0XEK8_CHEQU</name>
<gene>
    <name evidence="4" type="ORF">OTU49_004065</name>
</gene>
<accession>A0AAW0XEK8</accession>
<dbReference type="Proteomes" id="UP001445076">
    <property type="component" value="Unassembled WGS sequence"/>
</dbReference>
<dbReference type="SUPFAM" id="SSF50156">
    <property type="entry name" value="PDZ domain-like"/>
    <property type="match status" value="1"/>
</dbReference>
<dbReference type="PROSITE" id="PS50106">
    <property type="entry name" value="PDZ"/>
    <property type="match status" value="1"/>
</dbReference>
<dbReference type="AlphaFoldDB" id="A0AAW0XEK8"/>
<evidence type="ECO:0000256" key="1">
    <source>
        <dbReference type="ARBA" id="ARBA00022737"/>
    </source>
</evidence>
<dbReference type="GO" id="GO:0043495">
    <property type="term" value="F:protein-membrane adaptor activity"/>
    <property type="evidence" value="ECO:0007669"/>
    <property type="project" value="TreeGrafter"/>
</dbReference>
<keyword evidence="5" id="KW-1185">Reference proteome</keyword>
<organism evidence="4 5">
    <name type="scientific">Cherax quadricarinatus</name>
    <name type="common">Australian red claw crayfish</name>
    <dbReference type="NCBI Taxonomy" id="27406"/>
    <lineage>
        <taxon>Eukaryota</taxon>
        <taxon>Metazoa</taxon>
        <taxon>Ecdysozoa</taxon>
        <taxon>Arthropoda</taxon>
        <taxon>Crustacea</taxon>
        <taxon>Multicrustacea</taxon>
        <taxon>Malacostraca</taxon>
        <taxon>Eumalacostraca</taxon>
        <taxon>Eucarida</taxon>
        <taxon>Decapoda</taxon>
        <taxon>Pleocyemata</taxon>
        <taxon>Astacidea</taxon>
        <taxon>Parastacoidea</taxon>
        <taxon>Parastacidae</taxon>
        <taxon>Cherax</taxon>
    </lineage>
</organism>
<evidence type="ECO:0000256" key="2">
    <source>
        <dbReference type="SAM" id="MobiDB-lite"/>
    </source>
</evidence>
<keyword evidence="1" id="KW-0677">Repeat</keyword>
<dbReference type="GO" id="GO:0016324">
    <property type="term" value="C:apical plasma membrane"/>
    <property type="evidence" value="ECO:0007669"/>
    <property type="project" value="TreeGrafter"/>
</dbReference>
<dbReference type="PANTHER" id="PTHR14191">
    <property type="entry name" value="PDZ DOMAIN CONTAINING PROTEIN"/>
    <property type="match status" value="1"/>
</dbReference>
<dbReference type="SMART" id="SM00228">
    <property type="entry name" value="PDZ"/>
    <property type="match status" value="1"/>
</dbReference>
<dbReference type="InterPro" id="IPR036034">
    <property type="entry name" value="PDZ_sf"/>
</dbReference>
<dbReference type="InterPro" id="IPR051067">
    <property type="entry name" value="NHER"/>
</dbReference>
<feature type="compositionally biased region" description="Low complexity" evidence="2">
    <location>
        <begin position="214"/>
        <end position="239"/>
    </location>
</feature>
<protein>
    <recommendedName>
        <fullName evidence="3">PDZ domain-containing protein</fullName>
    </recommendedName>
</protein>
<feature type="domain" description="PDZ" evidence="3">
    <location>
        <begin position="25"/>
        <end position="95"/>
    </location>
</feature>
<dbReference type="InterPro" id="IPR001478">
    <property type="entry name" value="PDZ"/>
</dbReference>
<sequence>MSDIPDNAPAPRLCIIVKWPDFEGYGFNLHAEKSKPGQYIGKVDPDSPAELAGLLEGDRIVEVNGVNIANENHKQVVQRIKSIATETRLLVLDPKADKYYKSKNIVVRGTQENVIVKTSARDRKINTTATTQHVVDDEDDDNAPPLPSTPQPVFGSTVTNGHHHHDDADNRSVSSAASSSAASEASTQPQSPMSTSPTPPPSLEPTPAPAPVSAQTPAPNTTPVPATTTPVTSTTTTKPAPQPVAKNNYNTGGLNLNMSAAEMRAKLARKKKADPRNDSLDLRKKYEIIQNM</sequence>
<evidence type="ECO:0000313" key="4">
    <source>
        <dbReference type="EMBL" id="KAK8738139.1"/>
    </source>
</evidence>
<evidence type="ECO:0000313" key="5">
    <source>
        <dbReference type="Proteomes" id="UP001445076"/>
    </source>
</evidence>
<dbReference type="GO" id="GO:0072659">
    <property type="term" value="P:protein localization to plasma membrane"/>
    <property type="evidence" value="ECO:0007669"/>
    <property type="project" value="TreeGrafter"/>
</dbReference>